<reference evidence="1 2" key="1">
    <citation type="journal article" date="2023" name="Plant Dis.">
        <title>First Report of Diplodia intermedia Causing Canker and Dieback Diseases on Apple Trees in Canada.</title>
        <authorList>
            <person name="Ellouze W."/>
            <person name="Ilyukhin E."/>
            <person name="Sulman M."/>
            <person name="Ali S."/>
        </authorList>
    </citation>
    <scope>NUCLEOTIDE SEQUENCE [LARGE SCALE GENOMIC DNA]</scope>
    <source>
        <strain evidence="1 2">M45-28</strain>
    </source>
</reference>
<organism evidence="1 2">
    <name type="scientific">Diplodia intermedia</name>
    <dbReference type="NCBI Taxonomy" id="856260"/>
    <lineage>
        <taxon>Eukaryota</taxon>
        <taxon>Fungi</taxon>
        <taxon>Dikarya</taxon>
        <taxon>Ascomycota</taxon>
        <taxon>Pezizomycotina</taxon>
        <taxon>Dothideomycetes</taxon>
        <taxon>Dothideomycetes incertae sedis</taxon>
        <taxon>Botryosphaeriales</taxon>
        <taxon>Botryosphaeriaceae</taxon>
        <taxon>Diplodia</taxon>
    </lineage>
</organism>
<name>A0ABR3TMW7_9PEZI</name>
<proteinExistence type="predicted"/>
<evidence type="ECO:0000313" key="1">
    <source>
        <dbReference type="EMBL" id="KAL1640913.1"/>
    </source>
</evidence>
<comment type="caution">
    <text evidence="1">The sequence shown here is derived from an EMBL/GenBank/DDBJ whole genome shotgun (WGS) entry which is preliminary data.</text>
</comment>
<dbReference type="EMBL" id="JAKEKT020000045">
    <property type="protein sequence ID" value="KAL1640913.1"/>
    <property type="molecule type" value="Genomic_DNA"/>
</dbReference>
<keyword evidence="2" id="KW-1185">Reference proteome</keyword>
<gene>
    <name evidence="1" type="ORF">SLS58_006529</name>
</gene>
<evidence type="ECO:0000313" key="2">
    <source>
        <dbReference type="Proteomes" id="UP001521184"/>
    </source>
</evidence>
<sequence length="119" mass="13670">MSSGDFASKLANGLHRLGILDYNDNWCGTIILDDSWLTYVGNPLEFIAISEARDFALEEYDSWTYYVPTEREQSEWDVYFALLVHKDDEGIYERAGLAKIFKSAFHTHAGLQWKPIMLG</sequence>
<accession>A0ABR3TMW7</accession>
<protein>
    <submittedName>
        <fullName evidence="1">Uncharacterized protein</fullName>
    </submittedName>
</protein>
<dbReference type="Proteomes" id="UP001521184">
    <property type="component" value="Unassembled WGS sequence"/>
</dbReference>